<evidence type="ECO:0000313" key="1">
    <source>
        <dbReference type="EMBL" id="GBP47768.1"/>
    </source>
</evidence>
<name>A0A4C1W8S8_EUMVA</name>
<protein>
    <submittedName>
        <fullName evidence="1">Uncharacterized protein</fullName>
    </submittedName>
</protein>
<keyword evidence="2" id="KW-1185">Reference proteome</keyword>
<dbReference type="AlphaFoldDB" id="A0A4C1W8S8"/>
<evidence type="ECO:0000313" key="2">
    <source>
        <dbReference type="Proteomes" id="UP000299102"/>
    </source>
</evidence>
<reference evidence="1 2" key="1">
    <citation type="journal article" date="2019" name="Commun. Biol.">
        <title>The bagworm genome reveals a unique fibroin gene that provides high tensile strength.</title>
        <authorList>
            <person name="Kono N."/>
            <person name="Nakamura H."/>
            <person name="Ohtoshi R."/>
            <person name="Tomita M."/>
            <person name="Numata K."/>
            <person name="Arakawa K."/>
        </authorList>
    </citation>
    <scope>NUCLEOTIDE SEQUENCE [LARGE SCALE GENOMIC DNA]</scope>
</reference>
<dbReference type="EMBL" id="BGZK01000509">
    <property type="protein sequence ID" value="GBP47768.1"/>
    <property type="molecule type" value="Genomic_DNA"/>
</dbReference>
<gene>
    <name evidence="1" type="ORF">EVAR_24019_1</name>
</gene>
<accession>A0A4C1W8S8</accession>
<comment type="caution">
    <text evidence="1">The sequence shown here is derived from an EMBL/GenBank/DDBJ whole genome shotgun (WGS) entry which is preliminary data.</text>
</comment>
<organism evidence="1 2">
    <name type="scientific">Eumeta variegata</name>
    <name type="common">Bagworm moth</name>
    <name type="synonym">Eumeta japonica</name>
    <dbReference type="NCBI Taxonomy" id="151549"/>
    <lineage>
        <taxon>Eukaryota</taxon>
        <taxon>Metazoa</taxon>
        <taxon>Ecdysozoa</taxon>
        <taxon>Arthropoda</taxon>
        <taxon>Hexapoda</taxon>
        <taxon>Insecta</taxon>
        <taxon>Pterygota</taxon>
        <taxon>Neoptera</taxon>
        <taxon>Endopterygota</taxon>
        <taxon>Lepidoptera</taxon>
        <taxon>Glossata</taxon>
        <taxon>Ditrysia</taxon>
        <taxon>Tineoidea</taxon>
        <taxon>Psychidae</taxon>
        <taxon>Oiketicinae</taxon>
        <taxon>Eumeta</taxon>
    </lineage>
</organism>
<proteinExistence type="predicted"/>
<sequence length="105" mass="11773">MITKFMVHGSSKCMIECTITYDKEEQVKFTYLFESGINVGHRDNFFTETIVIEVAVSEKDSLEHVSSTILQPPPPPPNPLRCKERGAASGYLRRAAADVTLKIIQ</sequence>
<dbReference type="Proteomes" id="UP000299102">
    <property type="component" value="Unassembled WGS sequence"/>
</dbReference>